<dbReference type="EMBL" id="FXAU01000001">
    <property type="protein sequence ID" value="SMG07624.1"/>
    <property type="molecule type" value="Genomic_DNA"/>
</dbReference>
<keyword evidence="3" id="KW-1185">Reference proteome</keyword>
<proteinExistence type="predicted"/>
<evidence type="ECO:0000313" key="3">
    <source>
        <dbReference type="Proteomes" id="UP000192980"/>
    </source>
</evidence>
<evidence type="ECO:0000256" key="1">
    <source>
        <dbReference type="SAM" id="Coils"/>
    </source>
</evidence>
<reference evidence="2 3" key="1">
    <citation type="submission" date="2017-04" db="EMBL/GenBank/DDBJ databases">
        <authorList>
            <person name="Afonso C.L."/>
            <person name="Miller P.J."/>
            <person name="Scott M.A."/>
            <person name="Spackman E."/>
            <person name="Goraichik I."/>
            <person name="Dimitrov K.M."/>
            <person name="Suarez D.L."/>
            <person name="Swayne D.E."/>
        </authorList>
    </citation>
    <scope>NUCLEOTIDE SEQUENCE [LARGE SCALE GENOMIC DNA]</scope>
    <source>
        <strain evidence="2 3">DSM 22418</strain>
    </source>
</reference>
<accession>A0A1X7I010</accession>
<dbReference type="STRING" id="561061.SAMN05660862_0298"/>
<protein>
    <submittedName>
        <fullName evidence="2">Uncharacterized protein</fullName>
    </submittedName>
</protein>
<name>A0A1X7I010_9SPHI</name>
<dbReference type="AlphaFoldDB" id="A0A1X7I010"/>
<dbReference type="Proteomes" id="UP000192980">
    <property type="component" value="Unassembled WGS sequence"/>
</dbReference>
<sequence length="481" mass="54077">DTVVIDLNDLVKLNETVTTLVNNGDGTYTYTSEDGTQTTIDVPADVIQNFEEIIKNGDVQNILNEYITNVEGNVSFDGSNFTYVDGSDTVVIDLNDLVKLNETVTTLVNNGDGTYTYTSEDGTQTTIDVPADVIQNFEEIVNNPAVTNILNEFITNVEGNVSFDGSKFTYVDGSNVVDVDISTIVKDNETLTTLIMREEEIDDPEVPGQKLKEYFLQYKDEHGELHDLEISTIVKAGETLTTLSYDGALHQLVYTDEQGNATPFDLVDLVGDAQTLTTLRIDIDNKRLVYMDENEQVHNINLGPIVQEPWFSVATKTGATSNTDDVYIQGWVGIGTDEKTSAINEKLRVNGSITTINSYYADYVFEDYFEGESAIKLDYKFKTLDEVESFVKTHRHLPGITPIDQLEKTAEGYSFNVSELSIQLLEKTEELYLHVIEQNNKIKEQKGFMQIQSTEIQNLKKESESLKERLEKLERMLLEKK</sequence>
<evidence type="ECO:0000313" key="2">
    <source>
        <dbReference type="EMBL" id="SMG07624.1"/>
    </source>
</evidence>
<feature type="coiled-coil region" evidence="1">
    <location>
        <begin position="449"/>
        <end position="476"/>
    </location>
</feature>
<feature type="non-terminal residue" evidence="2">
    <location>
        <position position="1"/>
    </location>
</feature>
<gene>
    <name evidence="2" type="ORF">SAMN05660862_0298</name>
</gene>
<organism evidence="2 3">
    <name type="scientific">Sphingobacterium psychroaquaticum</name>
    <dbReference type="NCBI Taxonomy" id="561061"/>
    <lineage>
        <taxon>Bacteria</taxon>
        <taxon>Pseudomonadati</taxon>
        <taxon>Bacteroidota</taxon>
        <taxon>Sphingobacteriia</taxon>
        <taxon>Sphingobacteriales</taxon>
        <taxon>Sphingobacteriaceae</taxon>
        <taxon>Sphingobacterium</taxon>
    </lineage>
</organism>
<keyword evidence="1" id="KW-0175">Coiled coil</keyword>